<proteinExistence type="predicted"/>
<comment type="caution">
    <text evidence="1">The sequence shown here is derived from an EMBL/GenBank/DDBJ whole genome shotgun (WGS) entry which is preliminary data.</text>
</comment>
<reference evidence="2" key="1">
    <citation type="submission" date="2017-01" db="EMBL/GenBank/DDBJ databases">
        <authorList>
            <person name="Wang Y."/>
            <person name="White M."/>
            <person name="Kvist S."/>
            <person name="Moncalvo J.-M."/>
        </authorList>
    </citation>
    <scope>NUCLEOTIDE SEQUENCE [LARGE SCALE GENOMIC DNA]</scope>
    <source>
        <strain evidence="2">COL-18-3</strain>
    </source>
</reference>
<accession>A0A1R1PMM4</accession>
<dbReference type="Proteomes" id="UP000188320">
    <property type="component" value="Unassembled WGS sequence"/>
</dbReference>
<protein>
    <submittedName>
        <fullName evidence="1">Uncharacterized protein</fullName>
    </submittedName>
</protein>
<keyword evidence="2" id="KW-1185">Reference proteome</keyword>
<evidence type="ECO:0000313" key="1">
    <source>
        <dbReference type="EMBL" id="OMH82207.1"/>
    </source>
</evidence>
<name>A0A1R1PMM4_ZANCU</name>
<dbReference type="AlphaFoldDB" id="A0A1R1PMM4"/>
<gene>
    <name evidence="1" type="ORF">AX774_g4326</name>
</gene>
<evidence type="ECO:0000313" key="2">
    <source>
        <dbReference type="Proteomes" id="UP000188320"/>
    </source>
</evidence>
<organism evidence="1 2">
    <name type="scientific">Zancudomyces culisetae</name>
    <name type="common">Gut fungus</name>
    <name type="synonym">Smittium culisetae</name>
    <dbReference type="NCBI Taxonomy" id="1213189"/>
    <lineage>
        <taxon>Eukaryota</taxon>
        <taxon>Fungi</taxon>
        <taxon>Fungi incertae sedis</taxon>
        <taxon>Zoopagomycota</taxon>
        <taxon>Kickxellomycotina</taxon>
        <taxon>Harpellomycetes</taxon>
        <taxon>Harpellales</taxon>
        <taxon>Legeriomycetaceae</taxon>
        <taxon>Zancudomyces</taxon>
    </lineage>
</organism>
<sequence length="90" mass="9964">MFVFSQNRVLASVNPNSSSFTGLIDPYKSVQQCSFFFSVNFIYNSSESHLANQKKVQTNIRKCPSENFDPGRANVEKAGIIAACRPSALL</sequence>
<dbReference type="EMBL" id="LSSK01000719">
    <property type="protein sequence ID" value="OMH82207.1"/>
    <property type="molecule type" value="Genomic_DNA"/>
</dbReference>